<reference evidence="5" key="1">
    <citation type="submission" date="2023-06" db="EMBL/GenBank/DDBJ databases">
        <title>Genome-scale phylogeny and comparative genomics of the fungal order Sordariales.</title>
        <authorList>
            <consortium name="Lawrence Berkeley National Laboratory"/>
            <person name="Hensen N."/>
            <person name="Bonometti L."/>
            <person name="Westerberg I."/>
            <person name="Brannstrom I.O."/>
            <person name="Guillou S."/>
            <person name="Cros-Aarteil S."/>
            <person name="Calhoun S."/>
            <person name="Haridas S."/>
            <person name="Kuo A."/>
            <person name="Mondo S."/>
            <person name="Pangilinan J."/>
            <person name="Riley R."/>
            <person name="Labutti K."/>
            <person name="Andreopoulos B."/>
            <person name="Lipzen A."/>
            <person name="Chen C."/>
            <person name="Yanf M."/>
            <person name="Daum C."/>
            <person name="Ng V."/>
            <person name="Clum A."/>
            <person name="Steindorff A."/>
            <person name="Ohm R."/>
            <person name="Martin F."/>
            <person name="Silar P."/>
            <person name="Natvig D."/>
            <person name="Lalanne C."/>
            <person name="Gautier V."/>
            <person name="Ament-Velasquez S.L."/>
            <person name="Kruys A."/>
            <person name="Hutchinson M.I."/>
            <person name="Powell A.J."/>
            <person name="Barry K."/>
            <person name="Miller A.N."/>
            <person name="Grigoriev I.V."/>
            <person name="Debuchy R."/>
            <person name="Gladieux P."/>
            <person name="Thoren M.H."/>
            <person name="Johannesson H."/>
        </authorList>
    </citation>
    <scope>NUCLEOTIDE SEQUENCE</scope>
    <source>
        <strain evidence="5">CBS 606.72</strain>
    </source>
</reference>
<dbReference type="InterPro" id="IPR050113">
    <property type="entry name" value="Ub_conjugating_enzyme"/>
</dbReference>
<evidence type="ECO:0000259" key="4">
    <source>
        <dbReference type="PROSITE" id="PS50181"/>
    </source>
</evidence>
<dbReference type="InterPro" id="IPR016135">
    <property type="entry name" value="UBQ-conjugating_enzyme/RWD"/>
</dbReference>
<evidence type="ECO:0000256" key="2">
    <source>
        <dbReference type="SAM" id="MobiDB-lite"/>
    </source>
</evidence>
<accession>A0AA40BWZ6</accession>
<dbReference type="PANTHER" id="PTHR24067">
    <property type="entry name" value="UBIQUITIN-CONJUGATING ENZYME E2"/>
    <property type="match status" value="1"/>
</dbReference>
<evidence type="ECO:0000256" key="1">
    <source>
        <dbReference type="ARBA" id="ARBA00022786"/>
    </source>
</evidence>
<feature type="domain" description="F-box" evidence="4">
    <location>
        <begin position="188"/>
        <end position="235"/>
    </location>
</feature>
<dbReference type="InterPro" id="IPR000608">
    <property type="entry name" value="UBC"/>
</dbReference>
<feature type="region of interest" description="Disordered" evidence="2">
    <location>
        <begin position="622"/>
        <end position="655"/>
    </location>
</feature>
<keyword evidence="6" id="KW-1185">Reference proteome</keyword>
<dbReference type="PROSITE" id="PS50181">
    <property type="entry name" value="FBOX"/>
    <property type="match status" value="1"/>
</dbReference>
<protein>
    <recommendedName>
        <fullName evidence="7">UBC core domain-containing protein</fullName>
    </recommendedName>
</protein>
<feature type="region of interest" description="Disordered" evidence="2">
    <location>
        <begin position="150"/>
        <end position="181"/>
    </location>
</feature>
<organism evidence="5 6">
    <name type="scientific">Immersiella caudata</name>
    <dbReference type="NCBI Taxonomy" id="314043"/>
    <lineage>
        <taxon>Eukaryota</taxon>
        <taxon>Fungi</taxon>
        <taxon>Dikarya</taxon>
        <taxon>Ascomycota</taxon>
        <taxon>Pezizomycotina</taxon>
        <taxon>Sordariomycetes</taxon>
        <taxon>Sordariomycetidae</taxon>
        <taxon>Sordariales</taxon>
        <taxon>Lasiosphaeriaceae</taxon>
        <taxon>Immersiella</taxon>
    </lineage>
</organism>
<dbReference type="InterPro" id="IPR001810">
    <property type="entry name" value="F-box_dom"/>
</dbReference>
<gene>
    <name evidence="5" type="ORF">B0T14DRAFT_483166</name>
</gene>
<dbReference type="Proteomes" id="UP001175000">
    <property type="component" value="Unassembled WGS sequence"/>
</dbReference>
<sequence>MASDLRKRLMQDIAELKKKPYPKIKIHFDDEDVTEACLVITPDGWPALHMTIHFPSDYPLRAPTISMDSHIVHPNVFGGYICASILNTTEGYTPAYTLKGIAIQLLSFFCSDSIEQDYGGVKVSLERFRQESNQLASSRMECGFDRGAVQRSVSDTRSDSSRSSRPRRRKAKGPKPDENSTAVIDPARFFIDRLPNEIILAIAEHLEFEELTKFSAAWDRISQLITQFDIVRVRELQCFVLKENYLNQNLGVGVGVVGGGRQGTLQSEFDLLSHAAFTKHNVRVSIHTILFERWLPLPISYGHWQRVKGGAEASLARIAADARISSPTMVLYAFMNDVIVRLNSDIERREERQSNGSERSTLRHASEKAIESYFHLFHLLLCMATADPSIVREANRMIASFMAGNKSKTDIPNLGYLLIALLISDTDPTEALMKEIITEAITRNVVWLLDKKGAGMAELGYLENDGVCNYRLKKTFEGSRTSYRLLMFSELFRRTALPGKKSLAELRDDLFRRHGGAGPGAAAHLAGEVRRLQKIDDFPSFLREMGITIPGAVKFTTVLRGTIKESAEKGYSQPVDKHVRFLAAIRLARDPTANRTAIETDMFQRGLQLPTLTRSIGEFESGRMKFFPDNPRPTGRGQGPSRGRGGGRGGWRGGH</sequence>
<feature type="domain" description="UBC core" evidence="3">
    <location>
        <begin position="4"/>
        <end position="149"/>
    </location>
</feature>
<dbReference type="Pfam" id="PF00179">
    <property type="entry name" value="UQ_con"/>
    <property type="match status" value="1"/>
</dbReference>
<dbReference type="PROSITE" id="PS50127">
    <property type="entry name" value="UBC_2"/>
    <property type="match status" value="1"/>
</dbReference>
<feature type="compositionally biased region" description="Gly residues" evidence="2">
    <location>
        <begin position="636"/>
        <end position="655"/>
    </location>
</feature>
<name>A0AA40BWZ6_9PEZI</name>
<dbReference type="SUPFAM" id="SSF54495">
    <property type="entry name" value="UBC-like"/>
    <property type="match status" value="1"/>
</dbReference>
<dbReference type="SMART" id="SM00212">
    <property type="entry name" value="UBCc"/>
    <property type="match status" value="1"/>
</dbReference>
<evidence type="ECO:0008006" key="7">
    <source>
        <dbReference type="Google" id="ProtNLM"/>
    </source>
</evidence>
<evidence type="ECO:0000313" key="6">
    <source>
        <dbReference type="Proteomes" id="UP001175000"/>
    </source>
</evidence>
<keyword evidence="1" id="KW-0833">Ubl conjugation pathway</keyword>
<evidence type="ECO:0000259" key="3">
    <source>
        <dbReference type="PROSITE" id="PS50127"/>
    </source>
</evidence>
<dbReference type="Gene3D" id="3.10.110.10">
    <property type="entry name" value="Ubiquitin Conjugating Enzyme"/>
    <property type="match status" value="1"/>
</dbReference>
<proteinExistence type="predicted"/>
<dbReference type="AlphaFoldDB" id="A0AA40BWZ6"/>
<dbReference type="EMBL" id="JAULSU010000005">
    <property type="protein sequence ID" value="KAK0616776.1"/>
    <property type="molecule type" value="Genomic_DNA"/>
</dbReference>
<evidence type="ECO:0000313" key="5">
    <source>
        <dbReference type="EMBL" id="KAK0616776.1"/>
    </source>
</evidence>
<comment type="caution">
    <text evidence="5">The sequence shown here is derived from an EMBL/GenBank/DDBJ whole genome shotgun (WGS) entry which is preliminary data.</text>
</comment>
<feature type="compositionally biased region" description="Basic residues" evidence="2">
    <location>
        <begin position="164"/>
        <end position="173"/>
    </location>
</feature>